<feature type="transmembrane region" description="Helical" evidence="1">
    <location>
        <begin position="94"/>
        <end position="116"/>
    </location>
</feature>
<feature type="transmembrane region" description="Helical" evidence="1">
    <location>
        <begin position="166"/>
        <end position="191"/>
    </location>
</feature>
<keyword evidence="3" id="KW-1185">Reference proteome</keyword>
<proteinExistence type="predicted"/>
<feature type="transmembrane region" description="Helical" evidence="1">
    <location>
        <begin position="241"/>
        <end position="264"/>
    </location>
</feature>
<keyword evidence="1" id="KW-0812">Transmembrane</keyword>
<gene>
    <name evidence="2" type="ORF">LTR69_003487</name>
</gene>
<name>A0ABR0JGU3_9EURO</name>
<dbReference type="EMBL" id="JAVRRF010000006">
    <property type="protein sequence ID" value="KAK5063722.1"/>
    <property type="molecule type" value="Genomic_DNA"/>
</dbReference>
<comment type="caution">
    <text evidence="2">The sequence shown here is derived from an EMBL/GenBank/DDBJ whole genome shotgun (WGS) entry which is preliminary data.</text>
</comment>
<evidence type="ECO:0000256" key="1">
    <source>
        <dbReference type="SAM" id="Phobius"/>
    </source>
</evidence>
<evidence type="ECO:0000313" key="3">
    <source>
        <dbReference type="Proteomes" id="UP001345691"/>
    </source>
</evidence>
<feature type="transmembrane region" description="Helical" evidence="1">
    <location>
        <begin position="600"/>
        <end position="617"/>
    </location>
</feature>
<organism evidence="2 3">
    <name type="scientific">Exophiala sideris</name>
    <dbReference type="NCBI Taxonomy" id="1016849"/>
    <lineage>
        <taxon>Eukaryota</taxon>
        <taxon>Fungi</taxon>
        <taxon>Dikarya</taxon>
        <taxon>Ascomycota</taxon>
        <taxon>Pezizomycotina</taxon>
        <taxon>Eurotiomycetes</taxon>
        <taxon>Chaetothyriomycetidae</taxon>
        <taxon>Chaetothyriales</taxon>
        <taxon>Herpotrichiellaceae</taxon>
        <taxon>Exophiala</taxon>
    </lineage>
</organism>
<reference evidence="2 3" key="1">
    <citation type="submission" date="2023-08" db="EMBL/GenBank/DDBJ databases">
        <title>Black Yeasts Isolated from many extreme environments.</title>
        <authorList>
            <person name="Coleine C."/>
            <person name="Stajich J.E."/>
            <person name="Selbmann L."/>
        </authorList>
    </citation>
    <scope>NUCLEOTIDE SEQUENCE [LARGE SCALE GENOMIC DNA]</scope>
    <source>
        <strain evidence="2 3">CCFEE 6328</strain>
    </source>
</reference>
<feature type="transmembrane region" description="Helical" evidence="1">
    <location>
        <begin position="479"/>
        <end position="505"/>
    </location>
</feature>
<accession>A0ABR0JGU3</accession>
<dbReference type="Proteomes" id="UP001345691">
    <property type="component" value="Unassembled WGS sequence"/>
</dbReference>
<feature type="transmembrane region" description="Helical" evidence="1">
    <location>
        <begin position="647"/>
        <end position="668"/>
    </location>
</feature>
<keyword evidence="1" id="KW-0472">Membrane</keyword>
<keyword evidence="1" id="KW-1133">Transmembrane helix</keyword>
<evidence type="ECO:0000313" key="2">
    <source>
        <dbReference type="EMBL" id="KAK5063722.1"/>
    </source>
</evidence>
<sequence length="699" mass="78301">MAFLKKTNYIGVNPDDFEAKPERKSSSKYSHLSGSTLLKSKARGAGARLVSGALHGLTCIFSLEYWRPIVSRTKTFVQEGLIDLKTMKWRRNSYLVWMFLWPILPMIALIVVLPIARSPSLYHPVDACQPDSGFRVSYDNYNVWGVSGFFQITLRWGLLSYTSAKIISVCWDIIVGRGGQAVLVIVSYLVYTRALVRSMESSAVSYGTFEAITLQNGSLTSLLKLGRDLLKTKTARARLTVAWMIISGSFVLSFQTLVSAMAGYTANIEAFVQVSTGSMVPYADFDIIRYIVHDAHRINNTLGTDFVVTTGGTNSSGLSDIVLLTDNYADLCYEFSPATTSGHGNDTIDWSSTFSEYADIDCRFYWHVSEYGSKYGFLGLNQTKSTFNHSGVLVELDPPSLNITATFWKQDFIDGPSDSAISTTPFNQWPSGYWWTTASGDRPFHKFIDPTFTNGEFTYSLEEINVNGECQQIQSSYKWGFSFLVLFSVIILFLVWSLGMYILWVDAYLNSRFNRAGRTLGIQRAVLDLAACMQREIGPDGIEMMSNPELQNKIRGESRGGLITYQMLDDKMLPSSRATEFGSHRITRAELWSWVKGHKYTFGLFVCSLGFLAAALAGTHAPLLTAILTVVGTAAATFIGDVHQGRWLIFWACVVFAAVLIPVGPFVYLDRHNYSTIWANQNAYNTLGWWYNEPYRMRS</sequence>
<protein>
    <submittedName>
        <fullName evidence="2">Uncharacterized protein</fullName>
    </submittedName>
</protein>